<evidence type="ECO:0000313" key="2">
    <source>
        <dbReference type="Proteomes" id="UP001162734"/>
    </source>
</evidence>
<dbReference type="RefSeq" id="WP_248342448.1">
    <property type="nucleotide sequence ID" value="NZ_AP025592.1"/>
</dbReference>
<name>A0ABN6NCI9_9BACT</name>
<gene>
    <name evidence="1" type="ORF">AMPC_31660</name>
</gene>
<protein>
    <submittedName>
        <fullName evidence="1">Uncharacterized protein</fullName>
    </submittedName>
</protein>
<dbReference type="Proteomes" id="UP001162734">
    <property type="component" value="Chromosome"/>
</dbReference>
<organism evidence="1 2">
    <name type="scientific">Anaeromyxobacter paludicola</name>
    <dbReference type="NCBI Taxonomy" id="2918171"/>
    <lineage>
        <taxon>Bacteria</taxon>
        <taxon>Pseudomonadati</taxon>
        <taxon>Myxococcota</taxon>
        <taxon>Myxococcia</taxon>
        <taxon>Myxococcales</taxon>
        <taxon>Cystobacterineae</taxon>
        <taxon>Anaeromyxobacteraceae</taxon>
        <taxon>Anaeromyxobacter</taxon>
    </lineage>
</organism>
<accession>A0ABN6NCI9</accession>
<dbReference type="EMBL" id="AP025592">
    <property type="protein sequence ID" value="BDG10053.1"/>
    <property type="molecule type" value="Genomic_DNA"/>
</dbReference>
<reference evidence="2" key="1">
    <citation type="journal article" date="2022" name="Int. J. Syst. Evol. Microbiol.">
        <title>Anaeromyxobacter oryzae sp. nov., Anaeromyxobacter diazotrophicus sp. nov. and Anaeromyxobacter paludicola sp. nov., isolated from paddy soils.</title>
        <authorList>
            <person name="Itoh H."/>
            <person name="Xu Z."/>
            <person name="Mise K."/>
            <person name="Masuda Y."/>
            <person name="Ushijima N."/>
            <person name="Hayakawa C."/>
            <person name="Shiratori Y."/>
            <person name="Senoo K."/>
        </authorList>
    </citation>
    <scope>NUCLEOTIDE SEQUENCE [LARGE SCALE GENOMIC DNA]</scope>
    <source>
        <strain evidence="2">Red630</strain>
    </source>
</reference>
<sequence>MTVDETRAAGAVVEILDALNGDRLVGLGVALPGGAVATSCQCLPRPTGNATLPDPDAPGILVLVRIRRPGTDRRAFAIVTYAEPCSGLALLGSATAAGLTVPDELNPALRVEELLQELAPALPEPSPSWEGPVRLGAPGGAFGAGELRGATLFAPGLAELLPGAPVLGESGRAIGIVSHGGASAALCRFSEHLPAASLLVATPS</sequence>
<proteinExistence type="predicted"/>
<keyword evidence="2" id="KW-1185">Reference proteome</keyword>
<evidence type="ECO:0000313" key="1">
    <source>
        <dbReference type="EMBL" id="BDG10053.1"/>
    </source>
</evidence>